<keyword evidence="2" id="KW-0812">Transmembrane</keyword>
<feature type="region of interest" description="Disordered" evidence="1">
    <location>
        <begin position="566"/>
        <end position="750"/>
    </location>
</feature>
<keyword evidence="4" id="KW-1185">Reference proteome</keyword>
<dbReference type="EMBL" id="CAJPDT010000102">
    <property type="protein sequence ID" value="CAF9937803.1"/>
    <property type="molecule type" value="Genomic_DNA"/>
</dbReference>
<feature type="region of interest" description="Disordered" evidence="1">
    <location>
        <begin position="837"/>
        <end position="860"/>
    </location>
</feature>
<gene>
    <name evidence="3" type="ORF">IMSHALPRED_000552</name>
</gene>
<feature type="compositionally biased region" description="Low complexity" evidence="1">
    <location>
        <begin position="378"/>
        <end position="396"/>
    </location>
</feature>
<keyword evidence="2" id="KW-0472">Membrane</keyword>
<organism evidence="3 4">
    <name type="scientific">Imshaugia aleurites</name>
    <dbReference type="NCBI Taxonomy" id="172621"/>
    <lineage>
        <taxon>Eukaryota</taxon>
        <taxon>Fungi</taxon>
        <taxon>Dikarya</taxon>
        <taxon>Ascomycota</taxon>
        <taxon>Pezizomycotina</taxon>
        <taxon>Lecanoromycetes</taxon>
        <taxon>OSLEUM clade</taxon>
        <taxon>Lecanoromycetidae</taxon>
        <taxon>Lecanorales</taxon>
        <taxon>Lecanorineae</taxon>
        <taxon>Parmeliaceae</taxon>
        <taxon>Imshaugia</taxon>
    </lineage>
</organism>
<proteinExistence type="predicted"/>
<evidence type="ECO:0000256" key="1">
    <source>
        <dbReference type="SAM" id="MobiDB-lite"/>
    </source>
</evidence>
<evidence type="ECO:0000256" key="2">
    <source>
        <dbReference type="SAM" id="Phobius"/>
    </source>
</evidence>
<keyword evidence="2" id="KW-1133">Transmembrane helix</keyword>
<evidence type="ECO:0000313" key="4">
    <source>
        <dbReference type="Proteomes" id="UP000664534"/>
    </source>
</evidence>
<reference evidence="3" key="1">
    <citation type="submission" date="2021-03" db="EMBL/GenBank/DDBJ databases">
        <authorList>
            <person name="Tagirdzhanova G."/>
        </authorList>
    </citation>
    <scope>NUCLEOTIDE SEQUENCE</scope>
</reference>
<feature type="compositionally biased region" description="Polar residues" evidence="1">
    <location>
        <begin position="842"/>
        <end position="851"/>
    </location>
</feature>
<feature type="compositionally biased region" description="Polar residues" evidence="1">
    <location>
        <begin position="665"/>
        <end position="689"/>
    </location>
</feature>
<feature type="compositionally biased region" description="Pro residues" evidence="1">
    <location>
        <begin position="254"/>
        <end position="264"/>
    </location>
</feature>
<feature type="transmembrane region" description="Helical" evidence="2">
    <location>
        <begin position="6"/>
        <end position="30"/>
    </location>
</feature>
<evidence type="ECO:0000313" key="3">
    <source>
        <dbReference type="EMBL" id="CAF9937803.1"/>
    </source>
</evidence>
<dbReference type="AlphaFoldDB" id="A0A8H3G782"/>
<accession>A0A8H3G782</accession>
<feature type="region of interest" description="Disordered" evidence="1">
    <location>
        <begin position="246"/>
        <end position="289"/>
    </location>
</feature>
<feature type="region of interest" description="Disordered" evidence="1">
    <location>
        <begin position="109"/>
        <end position="188"/>
    </location>
</feature>
<dbReference type="Proteomes" id="UP000664534">
    <property type="component" value="Unassembled WGS sequence"/>
</dbReference>
<feature type="region of interest" description="Disordered" evidence="1">
    <location>
        <begin position="371"/>
        <end position="480"/>
    </location>
</feature>
<protein>
    <submittedName>
        <fullName evidence="3">Uncharacterized protein</fullName>
    </submittedName>
</protein>
<comment type="caution">
    <text evidence="3">The sequence shown here is derived from an EMBL/GenBank/DDBJ whole genome shotgun (WGS) entry which is preliminary data.</text>
</comment>
<name>A0A8H3G782_9LECA</name>
<sequence>MAMSLGLLVGIIAGAVGLTSLTVIIIVLILRHKHNRLLSQINLEGDRRLSGFHSSPNAIMSITDEDVARMPGTRTSVRRSLHTPYSRNNLYTPMASRESLPRRAYIPKARANDRDDHETVAQQQSWPLPRRMTRADGTPLVKMPSSTLTPATERSKKTLPSPPPKDTRNWAGTPRKSVIISNGNPDVNEKNGDLMQASSATDLTPKPLFHGQQRSISHGMIAGIADGSKTEPRVPRRISLVPRSKSMYGQEPGLAPPQPLPPLPLETTSKRMSRVKSPEQSTSRASGASLFSEQTSILDHGWSKAFPQAGTDLTSTFASAPIPASTSKGLGQPEGNHVVWDAPHEEGRASPMGGLAKQMAFRPQLNSQRSFRASIQESLPRSKSSGLSLSMSLHGPSRAESRASLARDPSSPYTKSRVTIPRSAEKRKLGRGVSPSSPLCRATEFAIHDDTQSKRASTSVLHEVSGNEGSPQSNSWDKRPRSIATSIPLEWDIESLPAAKPSAPKERARGHEQRNCIHISNMLVNAPSPAKPATIEEREELPHGNPQAHNIDLEIRAKQTTFRPPSRQYFDFAPQTSIGLHRQNSRRSDDNSSFSPTQFMMNLYREDCNSPGSEVDTPTRRPGSQRRSGTHAHRRKTIFDNPTPTAWPLPTPSTETHPDPEKSSHNISRLSVQSNEQDSNPDSRPTSFLNYPWPQPPRPSASPNRRGPKTPIRRIGGPRPPPFRYISPTRRYSPVRSGVGKRSGSPAKDLRRSVAALRRMNSDVVGGGGRRSREHKRYLSIGQGSESGALFEEDGSSRPGSRVLLSQARDAGGDENRLGVHGKENLMGPRELRIFGGMTRLGPSSSGTNRLGKSPAESMYDGDGFLRELDAWLR</sequence>
<feature type="compositionally biased region" description="Basic and acidic residues" evidence="1">
    <location>
        <begin position="110"/>
        <end position="119"/>
    </location>
</feature>
<dbReference type="OrthoDB" id="3546893at2759"/>
<feature type="compositionally biased region" description="Polar residues" evidence="1">
    <location>
        <begin position="278"/>
        <end position="289"/>
    </location>
</feature>